<dbReference type="EMBL" id="BMAW01017215">
    <property type="protein sequence ID" value="GFT52829.1"/>
    <property type="molecule type" value="Genomic_DNA"/>
</dbReference>
<dbReference type="AlphaFoldDB" id="A0A8X6TX33"/>
<gene>
    <name evidence="1" type="ORF">NPIL_336181</name>
</gene>
<proteinExistence type="predicted"/>
<name>A0A8X6TX33_NEPPI</name>
<comment type="caution">
    <text evidence="1">The sequence shown here is derived from an EMBL/GenBank/DDBJ whole genome shotgun (WGS) entry which is preliminary data.</text>
</comment>
<keyword evidence="2" id="KW-1185">Reference proteome</keyword>
<evidence type="ECO:0000313" key="1">
    <source>
        <dbReference type="EMBL" id="GFT52829.1"/>
    </source>
</evidence>
<accession>A0A8X6TX33</accession>
<organism evidence="1 2">
    <name type="scientific">Nephila pilipes</name>
    <name type="common">Giant wood spider</name>
    <name type="synonym">Nephila maculata</name>
    <dbReference type="NCBI Taxonomy" id="299642"/>
    <lineage>
        <taxon>Eukaryota</taxon>
        <taxon>Metazoa</taxon>
        <taxon>Ecdysozoa</taxon>
        <taxon>Arthropoda</taxon>
        <taxon>Chelicerata</taxon>
        <taxon>Arachnida</taxon>
        <taxon>Araneae</taxon>
        <taxon>Araneomorphae</taxon>
        <taxon>Entelegynae</taxon>
        <taxon>Araneoidea</taxon>
        <taxon>Nephilidae</taxon>
        <taxon>Nephila</taxon>
    </lineage>
</organism>
<protein>
    <submittedName>
        <fullName evidence="1">Uncharacterized protein</fullName>
    </submittedName>
</protein>
<sequence length="168" mass="19617">MCQLSKNPVLRIYRHTSGRNRHTSRIFGCDKKWNSVSGCEMCTSLSVANEFLSFKEFLPILSDGCRRSLQIHPWLEDPDRTVIIRNIIVSTYKKSFERILSVMERNRNHGRFFFFKKNFSTSQRKRCGGDSRLVVPEHSSLADFLLGFFRSDVKKRGLAQDFVIGFRE</sequence>
<evidence type="ECO:0000313" key="2">
    <source>
        <dbReference type="Proteomes" id="UP000887013"/>
    </source>
</evidence>
<dbReference type="Proteomes" id="UP000887013">
    <property type="component" value="Unassembled WGS sequence"/>
</dbReference>
<reference evidence="1" key="1">
    <citation type="submission" date="2020-08" db="EMBL/GenBank/DDBJ databases">
        <title>Multicomponent nature underlies the extraordinary mechanical properties of spider dragline silk.</title>
        <authorList>
            <person name="Kono N."/>
            <person name="Nakamura H."/>
            <person name="Mori M."/>
            <person name="Yoshida Y."/>
            <person name="Ohtoshi R."/>
            <person name="Malay A.D."/>
            <person name="Moran D.A.P."/>
            <person name="Tomita M."/>
            <person name="Numata K."/>
            <person name="Arakawa K."/>
        </authorList>
    </citation>
    <scope>NUCLEOTIDE SEQUENCE</scope>
</reference>